<evidence type="ECO:0000259" key="5">
    <source>
        <dbReference type="PROSITE" id="PS51186"/>
    </source>
</evidence>
<gene>
    <name evidence="6" type="ordered locus">GM21_1818</name>
</gene>
<dbReference type="AlphaFoldDB" id="C6E6N0"/>
<protein>
    <submittedName>
        <fullName evidence="6">Ribosomal-protein-alanine acetyltransferase</fullName>
    </submittedName>
</protein>
<keyword evidence="3 6" id="KW-0808">Transferase</keyword>
<dbReference type="Pfam" id="PF00583">
    <property type="entry name" value="Acetyltransf_1"/>
    <property type="match status" value="1"/>
</dbReference>
<evidence type="ECO:0000256" key="1">
    <source>
        <dbReference type="ARBA" id="ARBA00005395"/>
    </source>
</evidence>
<dbReference type="InterPro" id="IPR016181">
    <property type="entry name" value="Acyl_CoA_acyltransferase"/>
</dbReference>
<dbReference type="InterPro" id="IPR000182">
    <property type="entry name" value="GNAT_dom"/>
</dbReference>
<reference evidence="6" key="1">
    <citation type="submission" date="2009-07" db="EMBL/GenBank/DDBJ databases">
        <title>Complete sequence of Geobacter sp. M21.</title>
        <authorList>
            <consortium name="US DOE Joint Genome Institute"/>
            <person name="Lucas S."/>
            <person name="Copeland A."/>
            <person name="Lapidus A."/>
            <person name="Glavina del Rio T."/>
            <person name="Dalin E."/>
            <person name="Tice H."/>
            <person name="Bruce D."/>
            <person name="Goodwin L."/>
            <person name="Pitluck S."/>
            <person name="Saunders E."/>
            <person name="Brettin T."/>
            <person name="Detter J.C."/>
            <person name="Han C."/>
            <person name="Larimer F."/>
            <person name="Land M."/>
            <person name="Hauser L."/>
            <person name="Kyrpides N."/>
            <person name="Ovchinnikova G."/>
            <person name="Lovley D."/>
        </authorList>
    </citation>
    <scope>NUCLEOTIDE SEQUENCE [LARGE SCALE GENOMIC DNA]</scope>
    <source>
        <strain evidence="6">M21</strain>
    </source>
</reference>
<sequence length="161" mass="18155">MPDLREKITLSPMRRGELKAVLEIESASFSRPWTEEHFQYEIDSPFGHPMVALADDGTLAGYLCLKLVLDEAEILDVAVKYSHRGKGIGRLLVQWALDFSREHGASLLFLEVRAGNAEAIALYRSLGFKESGRRKNYYDNGEDAILMEMPVCRPSEENHAV</sequence>
<evidence type="ECO:0000313" key="6">
    <source>
        <dbReference type="EMBL" id="ACT17871.1"/>
    </source>
</evidence>
<comment type="similarity">
    <text evidence="1">Belongs to the acetyltransferase family. RimI subfamily.</text>
</comment>
<dbReference type="HOGENOM" id="CLU_013985_23_1_7"/>
<evidence type="ECO:0000256" key="2">
    <source>
        <dbReference type="ARBA" id="ARBA00022490"/>
    </source>
</evidence>
<keyword evidence="2" id="KW-0963">Cytoplasm</keyword>
<dbReference type="EMBL" id="CP001661">
    <property type="protein sequence ID" value="ACT17871.1"/>
    <property type="molecule type" value="Genomic_DNA"/>
</dbReference>
<dbReference type="KEGG" id="gem:GM21_1818"/>
<name>C6E6N0_GEOSM</name>
<dbReference type="PANTHER" id="PTHR43420:SF44">
    <property type="entry name" value="ACETYLTRANSFERASE YPEA"/>
    <property type="match status" value="1"/>
</dbReference>
<dbReference type="GO" id="GO:0008080">
    <property type="term" value="F:N-acetyltransferase activity"/>
    <property type="evidence" value="ECO:0007669"/>
    <property type="project" value="InterPro"/>
</dbReference>
<evidence type="ECO:0000256" key="3">
    <source>
        <dbReference type="ARBA" id="ARBA00022679"/>
    </source>
</evidence>
<dbReference type="InterPro" id="IPR050680">
    <property type="entry name" value="YpeA/RimI_acetyltransf"/>
</dbReference>
<dbReference type="Gene3D" id="3.40.630.30">
    <property type="match status" value="1"/>
</dbReference>
<keyword evidence="4" id="KW-0012">Acyltransferase</keyword>
<dbReference type="InterPro" id="IPR006464">
    <property type="entry name" value="AcTrfase_RimI/Ard1"/>
</dbReference>
<feature type="domain" description="N-acetyltransferase" evidence="5">
    <location>
        <begin position="8"/>
        <end position="152"/>
    </location>
</feature>
<proteinExistence type="inferred from homology"/>
<dbReference type="PROSITE" id="PS51186">
    <property type="entry name" value="GNAT"/>
    <property type="match status" value="1"/>
</dbReference>
<organism evidence="6">
    <name type="scientific">Geobacter sp. (strain M21)</name>
    <dbReference type="NCBI Taxonomy" id="443144"/>
    <lineage>
        <taxon>Bacteria</taxon>
        <taxon>Pseudomonadati</taxon>
        <taxon>Thermodesulfobacteriota</taxon>
        <taxon>Desulfuromonadia</taxon>
        <taxon>Geobacterales</taxon>
        <taxon>Geobacteraceae</taxon>
        <taxon>Geobacter</taxon>
    </lineage>
</organism>
<dbReference type="SUPFAM" id="SSF55729">
    <property type="entry name" value="Acyl-CoA N-acyltransferases (Nat)"/>
    <property type="match status" value="1"/>
</dbReference>
<dbReference type="CDD" id="cd04301">
    <property type="entry name" value="NAT_SF"/>
    <property type="match status" value="1"/>
</dbReference>
<dbReference type="eggNOG" id="COG0456">
    <property type="taxonomic scope" value="Bacteria"/>
</dbReference>
<dbReference type="PANTHER" id="PTHR43420">
    <property type="entry name" value="ACETYLTRANSFERASE"/>
    <property type="match status" value="1"/>
</dbReference>
<dbReference type="NCBIfam" id="TIGR01575">
    <property type="entry name" value="rimI"/>
    <property type="match status" value="1"/>
</dbReference>
<accession>C6E6N0</accession>
<evidence type="ECO:0000256" key="4">
    <source>
        <dbReference type="ARBA" id="ARBA00023315"/>
    </source>
</evidence>
<dbReference type="STRING" id="443144.GM21_1818"/>